<dbReference type="AlphaFoldDB" id="A0A1R2CAN8"/>
<comment type="caution">
    <text evidence="3">The sequence shown here is derived from an EMBL/GenBank/DDBJ whole genome shotgun (WGS) entry which is preliminary data.</text>
</comment>
<dbReference type="EMBL" id="MPUH01000217">
    <property type="protein sequence ID" value="OMJ86069.1"/>
    <property type="molecule type" value="Genomic_DNA"/>
</dbReference>
<evidence type="ECO:0000313" key="3">
    <source>
        <dbReference type="EMBL" id="OMJ86069.1"/>
    </source>
</evidence>
<accession>A0A1R2CAN8</accession>
<name>A0A1R2CAN8_9CILI</name>
<evidence type="ECO:0000256" key="1">
    <source>
        <dbReference type="SAM" id="Coils"/>
    </source>
</evidence>
<evidence type="ECO:0000259" key="2">
    <source>
        <dbReference type="PROSITE" id="PS50913"/>
    </source>
</evidence>
<protein>
    <recommendedName>
        <fullName evidence="2">GRIP domain-containing protein</fullName>
    </recommendedName>
</protein>
<dbReference type="Gene3D" id="1.10.220.60">
    <property type="entry name" value="GRIP domain"/>
    <property type="match status" value="1"/>
</dbReference>
<dbReference type="OrthoDB" id="301591at2759"/>
<reference evidence="3 4" key="1">
    <citation type="submission" date="2016-11" db="EMBL/GenBank/DDBJ databases">
        <title>The macronuclear genome of Stentor coeruleus: a giant cell with tiny introns.</title>
        <authorList>
            <person name="Slabodnick M."/>
            <person name="Ruby J.G."/>
            <person name="Reiff S.B."/>
            <person name="Swart E.C."/>
            <person name="Gosai S."/>
            <person name="Prabakaran S."/>
            <person name="Witkowska E."/>
            <person name="Larue G.E."/>
            <person name="Fisher S."/>
            <person name="Freeman R.M."/>
            <person name="Gunawardena J."/>
            <person name="Chu W."/>
            <person name="Stover N.A."/>
            <person name="Gregory B.D."/>
            <person name="Nowacki M."/>
            <person name="Derisi J."/>
            <person name="Roy S.W."/>
            <person name="Marshall W.F."/>
            <person name="Sood P."/>
        </authorList>
    </citation>
    <scope>NUCLEOTIDE SEQUENCE [LARGE SCALE GENOMIC DNA]</scope>
    <source>
        <strain evidence="3">WM001</strain>
    </source>
</reference>
<feature type="coiled-coil region" evidence="1">
    <location>
        <begin position="6"/>
        <end position="40"/>
    </location>
</feature>
<evidence type="ECO:0000313" key="4">
    <source>
        <dbReference type="Proteomes" id="UP000187209"/>
    </source>
</evidence>
<proteinExistence type="predicted"/>
<keyword evidence="1" id="KW-0175">Coiled coil</keyword>
<sequence length="412" mass="47955">MDEPDSKTLIALLKEKDKEVKNLQKKVAKLEERYVMKHRENTELGADRESLISFAKLVLEIQYTKTPGSVSFEELESSWIAKEEERQRALRNLIQNSSEEIQKLKSELNRLKEQIRVKDMELKEFKSLEENHTLVKSQCEEMRNEIDILEKEIETLRIDNTRLKSNHDEVSKNKTQALIAAMEQKTKDAQDENKLHKMLADSQAKINSLEAELKLAEENNTLIENLKEALKDQISEKDSLSFKIQGIEEMLSITRNEFSEHRKKAQKLVLEKEQQLEKLKLKVKDYEKSNDENQVQYALKLRIAELEKAQSRESINFEYLKNIVMRYMEYMSAGNLKEANTLALVIFTVLEFNNEEIELVKKARQGKMFLKGVKGMFASSSLGAGVSHNTLHTMEGRKRMNISMEENKDNPR</sequence>
<dbReference type="SMART" id="SM00755">
    <property type="entry name" value="Grip"/>
    <property type="match status" value="1"/>
</dbReference>
<feature type="coiled-coil region" evidence="1">
    <location>
        <begin position="80"/>
        <end position="296"/>
    </location>
</feature>
<keyword evidence="4" id="KW-1185">Reference proteome</keyword>
<feature type="domain" description="GRIP" evidence="2">
    <location>
        <begin position="310"/>
        <end position="363"/>
    </location>
</feature>
<gene>
    <name evidence="3" type="ORF">SteCoe_12507</name>
</gene>
<dbReference type="PROSITE" id="PS50913">
    <property type="entry name" value="GRIP"/>
    <property type="match status" value="1"/>
</dbReference>
<dbReference type="Pfam" id="PF01465">
    <property type="entry name" value="GRIP"/>
    <property type="match status" value="1"/>
</dbReference>
<dbReference type="Proteomes" id="UP000187209">
    <property type="component" value="Unassembled WGS sequence"/>
</dbReference>
<dbReference type="InterPro" id="IPR000237">
    <property type="entry name" value="GRIP_dom"/>
</dbReference>
<organism evidence="3 4">
    <name type="scientific">Stentor coeruleus</name>
    <dbReference type="NCBI Taxonomy" id="5963"/>
    <lineage>
        <taxon>Eukaryota</taxon>
        <taxon>Sar</taxon>
        <taxon>Alveolata</taxon>
        <taxon>Ciliophora</taxon>
        <taxon>Postciliodesmatophora</taxon>
        <taxon>Heterotrichea</taxon>
        <taxon>Heterotrichida</taxon>
        <taxon>Stentoridae</taxon>
        <taxon>Stentor</taxon>
    </lineage>
</organism>